<accession>A0A1I1R2S6</accession>
<dbReference type="Pfam" id="PF10604">
    <property type="entry name" value="Polyketide_cyc2"/>
    <property type="match status" value="1"/>
</dbReference>
<keyword evidence="2" id="KW-1185">Reference proteome</keyword>
<evidence type="ECO:0000313" key="1">
    <source>
        <dbReference type="EMBL" id="SFD28562.1"/>
    </source>
</evidence>
<reference evidence="2" key="1">
    <citation type="submission" date="2016-10" db="EMBL/GenBank/DDBJ databases">
        <authorList>
            <person name="Varghese N."/>
            <person name="Submissions S."/>
        </authorList>
    </citation>
    <scope>NUCLEOTIDE SEQUENCE [LARGE SCALE GENOMIC DNA]</scope>
    <source>
        <strain evidence="2">DSM 45962</strain>
    </source>
</reference>
<dbReference type="Gene3D" id="3.30.530.20">
    <property type="match status" value="1"/>
</dbReference>
<protein>
    <submittedName>
        <fullName evidence="1">Carbon monoxide dehydrogenase subunit G</fullName>
    </submittedName>
</protein>
<dbReference type="Proteomes" id="UP000199022">
    <property type="component" value="Unassembled WGS sequence"/>
</dbReference>
<organism evidence="1 2">
    <name type="scientific">Klenkia taihuensis</name>
    <dbReference type="NCBI Taxonomy" id="1225127"/>
    <lineage>
        <taxon>Bacteria</taxon>
        <taxon>Bacillati</taxon>
        <taxon>Actinomycetota</taxon>
        <taxon>Actinomycetes</taxon>
        <taxon>Geodermatophilales</taxon>
        <taxon>Geodermatophilaceae</taxon>
        <taxon>Klenkia</taxon>
    </lineage>
</organism>
<dbReference type="CDD" id="cd07818">
    <property type="entry name" value="SRPBCC_1"/>
    <property type="match status" value="1"/>
</dbReference>
<dbReference type="EMBL" id="FOMD01000003">
    <property type="protein sequence ID" value="SFD28562.1"/>
    <property type="molecule type" value="Genomic_DNA"/>
</dbReference>
<dbReference type="SUPFAM" id="SSF55961">
    <property type="entry name" value="Bet v1-like"/>
    <property type="match status" value="1"/>
</dbReference>
<name>A0A1I1R2S6_9ACTN</name>
<sequence length="147" mass="15974">MPDTYTVTRQVRVAAPPAAVHALLADFRRWRAWSPFEDLDPDMSREYDGTGAGSGYRWAGSFKAGSGSMRMTEVEPTRVVVEQVNTKPVRSSSTSTFTLAEADGGTVVTWSGSGRQGRLMRLLPMEKFLGPTFDKGLASLRAAAEQG</sequence>
<dbReference type="InterPro" id="IPR023393">
    <property type="entry name" value="START-like_dom_sf"/>
</dbReference>
<dbReference type="RefSeq" id="WP_165628956.1">
    <property type="nucleotide sequence ID" value="NZ_BNAC01000001.1"/>
</dbReference>
<dbReference type="InterPro" id="IPR019587">
    <property type="entry name" value="Polyketide_cyclase/dehydratase"/>
</dbReference>
<dbReference type="AlphaFoldDB" id="A0A1I1R2S6"/>
<gene>
    <name evidence="1" type="ORF">SAMN05661030_3082</name>
</gene>
<proteinExistence type="predicted"/>
<evidence type="ECO:0000313" key="2">
    <source>
        <dbReference type="Proteomes" id="UP000199022"/>
    </source>
</evidence>